<dbReference type="Proteomes" id="UP000503483">
    <property type="component" value="Chromosome"/>
</dbReference>
<feature type="domain" description="Lcl C-terminal" evidence="2">
    <location>
        <begin position="261"/>
        <end position="370"/>
    </location>
</feature>
<dbReference type="AlphaFoldDB" id="A0A6M8EP04"/>
<keyword evidence="1" id="KW-0732">Signal</keyword>
<dbReference type="PANTHER" id="PTHR35812:SF1">
    <property type="entry name" value="LIPOPROTEIN"/>
    <property type="match status" value="1"/>
</dbReference>
<proteinExistence type="predicted"/>
<feature type="signal peptide" evidence="1">
    <location>
        <begin position="1"/>
        <end position="25"/>
    </location>
</feature>
<dbReference type="EMBL" id="CP042652">
    <property type="protein sequence ID" value="QKE29829.1"/>
    <property type="molecule type" value="Genomic_DNA"/>
</dbReference>
<dbReference type="PANTHER" id="PTHR35812">
    <property type="entry name" value="LIPOPROTEIN"/>
    <property type="match status" value="1"/>
</dbReference>
<reference evidence="3 4" key="1">
    <citation type="submission" date="2019-08" db="EMBL/GenBank/DDBJ databases">
        <title>Complete genome sequence of Arcobacter acticola.</title>
        <authorList>
            <person name="Miller W."/>
        </authorList>
    </citation>
    <scope>NUCLEOTIDE SEQUENCE [LARGE SCALE GENOMIC DNA]</scope>
    <source>
        <strain evidence="3 4">KCTC 52212</strain>
    </source>
</reference>
<keyword evidence="4" id="KW-1185">Reference proteome</keyword>
<sequence length="434" mass="48601">MNFKYSKQLFLVGIISMLLSCNSLGLPAQKTQIEKNEEINNSPITSTSSQYPIVDTNQEKCFDVSGVQISCMQTGQDAQYKTLSPSFSDNNDGTVSDHITKLVWQQTADINGDGKVNYDDKMSQSDAISYCENLTLAKKSDWRLPDIKSIYSLIDFNGKDISAYDEEDSKLTPFINNYVFGFGYGDRSKKERLIDAQWATSTKYVSNTMNGNNTMFGVNFADGRIKGYPLTARGKDKKFYVQCVRGNENYGKNNFIDHKDGTITDLATNLMWQKNDNGLGVKWSDALEYCENSREAGYSNWKLPDAKELQSIVDYTRSPDTSNSAAINSVFNATPIINENKQKDFAFYWSSTSHENMSNARNAVYISFGRALGYFHGFYLDVHGAGAQRSAPKDISQINVKQNGFKVVNGAIIRGPQGDVIRGLNFARCVRNIK</sequence>
<dbReference type="InterPro" id="IPR011460">
    <property type="entry name" value="Lcl_C"/>
</dbReference>
<dbReference type="Pfam" id="PF07603">
    <property type="entry name" value="Lcl_C"/>
    <property type="match status" value="2"/>
</dbReference>
<evidence type="ECO:0000313" key="3">
    <source>
        <dbReference type="EMBL" id="QKE29829.1"/>
    </source>
</evidence>
<accession>A0A6M8EP04</accession>
<protein>
    <submittedName>
        <fullName evidence="3">DUF1566 domain-containing protein</fullName>
    </submittedName>
</protein>
<evidence type="ECO:0000259" key="2">
    <source>
        <dbReference type="Pfam" id="PF07603"/>
    </source>
</evidence>
<name>A0A6M8EP04_9BACT</name>
<dbReference type="PROSITE" id="PS51257">
    <property type="entry name" value="PROKAR_LIPOPROTEIN"/>
    <property type="match status" value="1"/>
</dbReference>
<gene>
    <name evidence="3" type="ORF">AACT_2761</name>
</gene>
<feature type="chain" id="PRO_5027063436" evidence="1">
    <location>
        <begin position="26"/>
        <end position="434"/>
    </location>
</feature>
<evidence type="ECO:0000313" key="4">
    <source>
        <dbReference type="Proteomes" id="UP000503483"/>
    </source>
</evidence>
<feature type="domain" description="Lcl C-terminal" evidence="2">
    <location>
        <begin position="93"/>
        <end position="245"/>
    </location>
</feature>
<dbReference type="KEGG" id="paco:AACT_2761"/>
<organism evidence="3 4">
    <name type="scientific">Arcobacter acticola</name>
    <dbReference type="NCBI Taxonomy" id="1849015"/>
    <lineage>
        <taxon>Bacteria</taxon>
        <taxon>Pseudomonadati</taxon>
        <taxon>Campylobacterota</taxon>
        <taxon>Epsilonproteobacteria</taxon>
        <taxon>Campylobacterales</taxon>
        <taxon>Arcobacteraceae</taxon>
        <taxon>Arcobacter</taxon>
    </lineage>
</organism>
<evidence type="ECO:0000256" key="1">
    <source>
        <dbReference type="SAM" id="SignalP"/>
    </source>
</evidence>